<dbReference type="PANTHER" id="PTHR43304:SF1">
    <property type="entry name" value="PAC DOMAIN-CONTAINING PROTEIN"/>
    <property type="match status" value="1"/>
</dbReference>
<organism evidence="13 14">
    <name type="scientific">Saccharothrix yanglingensis</name>
    <dbReference type="NCBI Taxonomy" id="659496"/>
    <lineage>
        <taxon>Bacteria</taxon>
        <taxon>Bacillati</taxon>
        <taxon>Actinomycetota</taxon>
        <taxon>Actinomycetes</taxon>
        <taxon>Pseudonocardiales</taxon>
        <taxon>Pseudonocardiaceae</taxon>
        <taxon>Saccharothrix</taxon>
    </lineage>
</organism>
<evidence type="ECO:0000256" key="3">
    <source>
        <dbReference type="ARBA" id="ARBA00012438"/>
    </source>
</evidence>
<proteinExistence type="predicted"/>
<dbReference type="PANTHER" id="PTHR43304">
    <property type="entry name" value="PHYTOCHROME-LIKE PROTEIN CPH1"/>
    <property type="match status" value="1"/>
</dbReference>
<dbReference type="InterPro" id="IPR004358">
    <property type="entry name" value="Sig_transdc_His_kin-like_C"/>
</dbReference>
<evidence type="ECO:0000313" key="14">
    <source>
        <dbReference type="Proteomes" id="UP001225605"/>
    </source>
</evidence>
<dbReference type="Gene3D" id="3.30.565.10">
    <property type="entry name" value="Histidine kinase-like ATPase, C-terminal domain"/>
    <property type="match status" value="1"/>
</dbReference>
<name>A0ABU0X9F7_9PSEU</name>
<evidence type="ECO:0000256" key="7">
    <source>
        <dbReference type="ARBA" id="ARBA00022777"/>
    </source>
</evidence>
<dbReference type="SMART" id="SM00387">
    <property type="entry name" value="HATPase_c"/>
    <property type="match status" value="1"/>
</dbReference>
<dbReference type="InterPro" id="IPR005467">
    <property type="entry name" value="His_kinase_dom"/>
</dbReference>
<dbReference type="Gene3D" id="6.10.340.10">
    <property type="match status" value="1"/>
</dbReference>
<comment type="catalytic activity">
    <reaction evidence="1">
        <text>ATP + protein L-histidine = ADP + protein N-phospho-L-histidine.</text>
        <dbReference type="EC" id="2.7.13.3"/>
    </reaction>
</comment>
<reference evidence="13 14" key="1">
    <citation type="submission" date="2017-06" db="EMBL/GenBank/DDBJ databases">
        <title>Cultured bacterium strain Saccharothrix yanglingensis Hhs.015.</title>
        <authorList>
            <person name="Xia Y."/>
        </authorList>
    </citation>
    <scope>NUCLEOTIDE SEQUENCE [LARGE SCALE GENOMIC DNA]</scope>
    <source>
        <strain evidence="13 14">Hhs.015</strain>
    </source>
</reference>
<feature type="transmembrane region" description="Helical" evidence="10">
    <location>
        <begin position="6"/>
        <end position="29"/>
    </location>
</feature>
<gene>
    <name evidence="13" type="ORF">CKY47_31165</name>
</gene>
<dbReference type="InterPro" id="IPR003660">
    <property type="entry name" value="HAMP_dom"/>
</dbReference>
<dbReference type="PROSITE" id="PS50109">
    <property type="entry name" value="HIS_KIN"/>
    <property type="match status" value="1"/>
</dbReference>
<dbReference type="InterPro" id="IPR036097">
    <property type="entry name" value="HisK_dim/P_sf"/>
</dbReference>
<dbReference type="SUPFAM" id="SSF47384">
    <property type="entry name" value="Homodimeric domain of signal transducing histidine kinase"/>
    <property type="match status" value="1"/>
</dbReference>
<keyword evidence="5" id="KW-0808">Transferase</keyword>
<dbReference type="SMART" id="SM00304">
    <property type="entry name" value="HAMP"/>
    <property type="match status" value="1"/>
</dbReference>
<comment type="subcellular location">
    <subcellularLocation>
        <location evidence="2">Cell membrane</location>
    </subcellularLocation>
</comment>
<sequence length="520" mass="56872">MTVQAWFFALLAVMGVVVVVGAVIGAEVLRHTAEVSDQQSEHIQPARAEAYRLQNAVVDQETGARGYAVTADPQFLTPYTEGVRAERESVDRLRELLVGREPLLADVTAVQEAIAAWRREYADPLIAGVVEGAPKPVDVASAERGKVAFDSLRRLFADQDEHLRQALADGRAELLDARSARNWVLGLVVLGLGLAGIAVAVVVRVLVVRPLDQLRSTSRRIAQGEFELHIVPHGPADLRAVAEDVEAMRERIVEELAQVRVREELLVEQAAVLDARAEELRRSNGELEQFAYVASHDLQEPLRKVASFCQLLEKRYGDRLDERGVQYIGFAVDGAKRMQVLINDLLTYSRVGRVNRGKERIDLDRALDEALRNLGAAIEESGGVVERPADLPAVTGDLTLLVMLWQNLVGNAVKFHRPDRPPLVRVTCEPATLVDGAPAWELAVTDNGIGIPAEYAEKVFVIFQRLHARDTYTGTGIGLALCKKIVEHHGGAIALDTGHTEGTRIRFTLPATATGAEDAA</sequence>
<evidence type="ECO:0000313" key="13">
    <source>
        <dbReference type="EMBL" id="MDQ2588348.1"/>
    </source>
</evidence>
<dbReference type="Pfam" id="PF02518">
    <property type="entry name" value="HATPase_c"/>
    <property type="match status" value="1"/>
</dbReference>
<keyword evidence="14" id="KW-1185">Reference proteome</keyword>
<evidence type="ECO:0000256" key="1">
    <source>
        <dbReference type="ARBA" id="ARBA00000085"/>
    </source>
</evidence>
<dbReference type="EMBL" id="NSDM01000017">
    <property type="protein sequence ID" value="MDQ2588348.1"/>
    <property type="molecule type" value="Genomic_DNA"/>
</dbReference>
<dbReference type="SUPFAM" id="SSF158472">
    <property type="entry name" value="HAMP domain-like"/>
    <property type="match status" value="1"/>
</dbReference>
<dbReference type="EC" id="2.7.13.3" evidence="3"/>
<evidence type="ECO:0000256" key="10">
    <source>
        <dbReference type="SAM" id="Phobius"/>
    </source>
</evidence>
<dbReference type="CDD" id="cd00082">
    <property type="entry name" value="HisKA"/>
    <property type="match status" value="1"/>
</dbReference>
<keyword evidence="7 13" id="KW-0418">Kinase</keyword>
<feature type="transmembrane region" description="Helical" evidence="10">
    <location>
        <begin position="183"/>
        <end position="207"/>
    </location>
</feature>
<dbReference type="InterPro" id="IPR052162">
    <property type="entry name" value="Sensor_kinase/Photoreceptor"/>
</dbReference>
<dbReference type="SMART" id="SM00388">
    <property type="entry name" value="HisKA"/>
    <property type="match status" value="1"/>
</dbReference>
<keyword evidence="8 10" id="KW-1133">Transmembrane helix</keyword>
<dbReference type="InterPro" id="IPR036890">
    <property type="entry name" value="HATPase_C_sf"/>
</dbReference>
<dbReference type="CDD" id="cd06225">
    <property type="entry name" value="HAMP"/>
    <property type="match status" value="1"/>
</dbReference>
<feature type="domain" description="Histidine kinase" evidence="11">
    <location>
        <begin position="293"/>
        <end position="513"/>
    </location>
</feature>
<dbReference type="Pfam" id="PF00672">
    <property type="entry name" value="HAMP"/>
    <property type="match status" value="1"/>
</dbReference>
<evidence type="ECO:0000256" key="6">
    <source>
        <dbReference type="ARBA" id="ARBA00022692"/>
    </source>
</evidence>
<dbReference type="GO" id="GO:0016301">
    <property type="term" value="F:kinase activity"/>
    <property type="evidence" value="ECO:0007669"/>
    <property type="project" value="UniProtKB-KW"/>
</dbReference>
<keyword evidence="4" id="KW-0597">Phosphoprotein</keyword>
<dbReference type="Pfam" id="PF00512">
    <property type="entry name" value="HisKA"/>
    <property type="match status" value="1"/>
</dbReference>
<evidence type="ECO:0000256" key="2">
    <source>
        <dbReference type="ARBA" id="ARBA00004236"/>
    </source>
</evidence>
<evidence type="ECO:0000256" key="4">
    <source>
        <dbReference type="ARBA" id="ARBA00022553"/>
    </source>
</evidence>
<keyword evidence="6 10" id="KW-0812">Transmembrane</keyword>
<keyword evidence="9" id="KW-0902">Two-component regulatory system</keyword>
<protein>
    <recommendedName>
        <fullName evidence="3">histidine kinase</fullName>
        <ecNumber evidence="3">2.7.13.3</ecNumber>
    </recommendedName>
</protein>
<dbReference type="Pfam" id="PF05227">
    <property type="entry name" value="CHASE3"/>
    <property type="match status" value="1"/>
</dbReference>
<evidence type="ECO:0000256" key="5">
    <source>
        <dbReference type="ARBA" id="ARBA00022679"/>
    </source>
</evidence>
<dbReference type="PROSITE" id="PS50885">
    <property type="entry name" value="HAMP"/>
    <property type="match status" value="1"/>
</dbReference>
<accession>A0ABU0X9F7</accession>
<evidence type="ECO:0000259" key="12">
    <source>
        <dbReference type="PROSITE" id="PS50885"/>
    </source>
</evidence>
<dbReference type="Proteomes" id="UP001225605">
    <property type="component" value="Unassembled WGS sequence"/>
</dbReference>
<dbReference type="InterPro" id="IPR003594">
    <property type="entry name" value="HATPase_dom"/>
</dbReference>
<feature type="domain" description="HAMP" evidence="12">
    <location>
        <begin position="205"/>
        <end position="257"/>
    </location>
</feature>
<dbReference type="InterPro" id="IPR003661">
    <property type="entry name" value="HisK_dim/P_dom"/>
</dbReference>
<dbReference type="InterPro" id="IPR007891">
    <property type="entry name" value="CHASE3"/>
</dbReference>
<evidence type="ECO:0000256" key="8">
    <source>
        <dbReference type="ARBA" id="ARBA00022989"/>
    </source>
</evidence>
<keyword evidence="10" id="KW-0472">Membrane</keyword>
<dbReference type="PRINTS" id="PR00344">
    <property type="entry name" value="BCTRLSENSOR"/>
</dbReference>
<evidence type="ECO:0000256" key="9">
    <source>
        <dbReference type="ARBA" id="ARBA00023012"/>
    </source>
</evidence>
<dbReference type="Gene3D" id="1.10.287.130">
    <property type="match status" value="1"/>
</dbReference>
<comment type="caution">
    <text evidence="13">The sequence shown here is derived from an EMBL/GenBank/DDBJ whole genome shotgun (WGS) entry which is preliminary data.</text>
</comment>
<evidence type="ECO:0000259" key="11">
    <source>
        <dbReference type="PROSITE" id="PS50109"/>
    </source>
</evidence>
<dbReference type="CDD" id="cd19410">
    <property type="entry name" value="HK9-like_sensor"/>
    <property type="match status" value="1"/>
</dbReference>
<dbReference type="SUPFAM" id="SSF55874">
    <property type="entry name" value="ATPase domain of HSP90 chaperone/DNA topoisomerase II/histidine kinase"/>
    <property type="match status" value="1"/>
</dbReference>